<evidence type="ECO:0000256" key="7">
    <source>
        <dbReference type="SAM" id="SignalP"/>
    </source>
</evidence>
<evidence type="ECO:0000259" key="8">
    <source>
        <dbReference type="Pfam" id="PF02687"/>
    </source>
</evidence>
<feature type="domain" description="ABC3 transporter permease C-terminal" evidence="8">
    <location>
        <begin position="162"/>
        <end position="269"/>
    </location>
</feature>
<dbReference type="STRING" id="1759059.ATE48_05300"/>
<evidence type="ECO:0000313" key="10">
    <source>
        <dbReference type="Proteomes" id="UP000092498"/>
    </source>
</evidence>
<name>A0A1B1AFP9_9PROT</name>
<feature type="transmembrane region" description="Helical" evidence="6">
    <location>
        <begin position="212"/>
        <end position="236"/>
    </location>
</feature>
<feature type="signal peptide" evidence="7">
    <location>
        <begin position="1"/>
        <end position="19"/>
    </location>
</feature>
<keyword evidence="4 6" id="KW-1133">Transmembrane helix</keyword>
<dbReference type="OrthoDB" id="8479801at2"/>
<gene>
    <name evidence="9" type="ORF">ATE48_05300</name>
</gene>
<dbReference type="RefSeq" id="WP_066768552.1">
    <property type="nucleotide sequence ID" value="NZ_CP013244.1"/>
</dbReference>
<keyword evidence="7" id="KW-0732">Signal</keyword>
<evidence type="ECO:0000256" key="5">
    <source>
        <dbReference type="ARBA" id="ARBA00023136"/>
    </source>
</evidence>
<comment type="subcellular location">
    <subcellularLocation>
        <location evidence="1">Cell membrane</location>
        <topology evidence="1">Multi-pass membrane protein</topology>
    </subcellularLocation>
</comment>
<feature type="chain" id="PRO_5008518726" description="ABC3 transporter permease C-terminal domain-containing protein" evidence="7">
    <location>
        <begin position="20"/>
        <end position="286"/>
    </location>
</feature>
<keyword evidence="2" id="KW-1003">Cell membrane</keyword>
<keyword evidence="3 6" id="KW-0812">Transmembrane</keyword>
<keyword evidence="10" id="KW-1185">Reference proteome</keyword>
<evidence type="ECO:0000256" key="3">
    <source>
        <dbReference type="ARBA" id="ARBA00022692"/>
    </source>
</evidence>
<accession>A0A1B1AFP9</accession>
<feature type="transmembrane region" description="Helical" evidence="6">
    <location>
        <begin position="157"/>
        <end position="177"/>
    </location>
</feature>
<evidence type="ECO:0000313" key="9">
    <source>
        <dbReference type="EMBL" id="ANP45370.1"/>
    </source>
</evidence>
<dbReference type="InterPro" id="IPR003838">
    <property type="entry name" value="ABC3_permease_C"/>
</dbReference>
<dbReference type="KEGG" id="cbot:ATE48_05300"/>
<dbReference type="AlphaFoldDB" id="A0A1B1AFP9"/>
<proteinExistence type="predicted"/>
<dbReference type="EMBL" id="CP013244">
    <property type="protein sequence ID" value="ANP45370.1"/>
    <property type="molecule type" value="Genomic_DNA"/>
</dbReference>
<dbReference type="GO" id="GO:0005886">
    <property type="term" value="C:plasma membrane"/>
    <property type="evidence" value="ECO:0007669"/>
    <property type="project" value="UniProtKB-SubCell"/>
</dbReference>
<reference evidence="9 10" key="1">
    <citation type="submission" date="2015-11" db="EMBL/GenBank/DDBJ databases">
        <title>Whole-Genome Sequence of Candidatus Oderbacter manganicum from the National Park Lower Oder Valley, Germany.</title>
        <authorList>
            <person name="Braun B."/>
            <person name="Liere K."/>
            <person name="Szewzyk U."/>
        </authorList>
    </citation>
    <scope>NUCLEOTIDE SEQUENCE [LARGE SCALE GENOMIC DNA]</scope>
    <source>
        <strain evidence="9 10">OTSz_A_272</strain>
    </source>
</reference>
<dbReference type="Proteomes" id="UP000092498">
    <property type="component" value="Chromosome"/>
</dbReference>
<evidence type="ECO:0000256" key="4">
    <source>
        <dbReference type="ARBA" id="ARBA00022989"/>
    </source>
</evidence>
<evidence type="ECO:0000256" key="2">
    <source>
        <dbReference type="ARBA" id="ARBA00022475"/>
    </source>
</evidence>
<dbReference type="InParanoid" id="A0A1B1AFP9"/>
<evidence type="ECO:0000256" key="6">
    <source>
        <dbReference type="SAM" id="Phobius"/>
    </source>
</evidence>
<sequence length="286" mass="28403">MRGGLLGVERALFWTLAFAAFAAAAAGLAARAADRVAVNYEQSRNAYAIVRVLAPDGPAGMAAAESALVSAPHVTSAAPMTAGRAAALLSEASGETIDPENVPDLRLIEIELAPASSQADVSGDIVAALAAGGVTAEVIEAPDASGGGGLAPRVRSAAFWGSVVFAAMMAVIAWLAARGLAARRREMVTVMCDLGATRSQTAGRIADEAAVLGLYAGVAGGILAAIAGVIVLLLAIPGTTLNTLPNMILPIDFIPIAAAPLVTAIVAGAGARAAAGHFHGQAARLG</sequence>
<dbReference type="Pfam" id="PF02687">
    <property type="entry name" value="FtsX"/>
    <property type="match status" value="1"/>
</dbReference>
<protein>
    <recommendedName>
        <fullName evidence="8">ABC3 transporter permease C-terminal domain-containing protein</fullName>
    </recommendedName>
</protein>
<keyword evidence="5 6" id="KW-0472">Membrane</keyword>
<evidence type="ECO:0000256" key="1">
    <source>
        <dbReference type="ARBA" id="ARBA00004651"/>
    </source>
</evidence>
<organism evidence="9 10">
    <name type="scientific">Candidatus Viadribacter manganicus</name>
    <dbReference type="NCBI Taxonomy" id="1759059"/>
    <lineage>
        <taxon>Bacteria</taxon>
        <taxon>Pseudomonadati</taxon>
        <taxon>Pseudomonadota</taxon>
        <taxon>Alphaproteobacteria</taxon>
        <taxon>Hyphomonadales</taxon>
        <taxon>Hyphomonadaceae</taxon>
        <taxon>Candidatus Viadribacter</taxon>
    </lineage>
</organism>
<feature type="transmembrane region" description="Helical" evidence="6">
    <location>
        <begin position="256"/>
        <end position="275"/>
    </location>
</feature>